<evidence type="ECO:0000256" key="1">
    <source>
        <dbReference type="ARBA" id="ARBA00006539"/>
    </source>
</evidence>
<dbReference type="Proteomes" id="UP000196074">
    <property type="component" value="Unassembled WGS sequence"/>
</dbReference>
<protein>
    <recommendedName>
        <fullName evidence="5">ISLre2 family transposase</fullName>
    </recommendedName>
</protein>
<dbReference type="RefSeq" id="WP_087215756.1">
    <property type="nucleotide sequence ID" value="NZ_NFLC01000022.1"/>
</dbReference>
<dbReference type="Pfam" id="PF06782">
    <property type="entry name" value="UPF0236"/>
    <property type="match status" value="1"/>
</dbReference>
<feature type="coiled-coil region" evidence="2">
    <location>
        <begin position="151"/>
        <end position="182"/>
    </location>
</feature>
<accession>A0A1Y4QW38</accession>
<evidence type="ECO:0000313" key="3">
    <source>
        <dbReference type="EMBL" id="OUQ09507.1"/>
    </source>
</evidence>
<keyword evidence="2" id="KW-0175">Coiled coil</keyword>
<comment type="similarity">
    <text evidence="1">Belongs to the UPF0236 family.</text>
</comment>
<evidence type="ECO:0000256" key="2">
    <source>
        <dbReference type="SAM" id="Coils"/>
    </source>
</evidence>
<evidence type="ECO:0000313" key="4">
    <source>
        <dbReference type="Proteomes" id="UP000196074"/>
    </source>
</evidence>
<dbReference type="InterPro" id="IPR009620">
    <property type="entry name" value="UPF0236"/>
</dbReference>
<dbReference type="NCBIfam" id="NF033529">
    <property type="entry name" value="transpos_ISLre2"/>
    <property type="match status" value="1"/>
</dbReference>
<comment type="caution">
    <text evidence="3">The sequence shown here is derived from an EMBL/GenBank/DDBJ whole genome shotgun (WGS) entry which is preliminary data.</text>
</comment>
<organism evidence="3 4">
    <name type="scientific">Enterococcus cecorum</name>
    <dbReference type="NCBI Taxonomy" id="44008"/>
    <lineage>
        <taxon>Bacteria</taxon>
        <taxon>Bacillati</taxon>
        <taxon>Bacillota</taxon>
        <taxon>Bacilli</taxon>
        <taxon>Lactobacillales</taxon>
        <taxon>Enterococcaceae</taxon>
        <taxon>Enterococcus</taxon>
    </lineage>
</organism>
<name>A0A1Y4QW38_9ENTE</name>
<evidence type="ECO:0008006" key="5">
    <source>
        <dbReference type="Google" id="ProtNLM"/>
    </source>
</evidence>
<proteinExistence type="inferred from homology"/>
<dbReference type="AlphaFoldDB" id="A0A1Y4QW38"/>
<sequence length="492" mass="58462">MNEKQVTEQLFNMLSSNLDTIEREKEMAKLLNDYCCHLVSQTIERLDDEMVGQMTSNGYKIDRKDERTVHFLFGSVTYIRRRYIDLANKLGFYPVDYHLGMFKHKKYSPLVMARVAELATKMPYRACEEAISILTPLKISFNTIRNLVLKTDKLISNYKEYHEQLEDEKTEQEELLSNKRKRKVPILYLEGDGLDLFMQDRNFPRKTLHRYLVHEGTQPITRSRNKCVNMYQSADFNRKTAYQDMFKYLRTNYDLTDTIIITNSDNGSGYTYNVFYELTLGCKNHEHFVDKYHVNEKLIQRMSFCKEMIPRAKRMIKRWDESERNAIIKEMLLIADNIKDDEQRQKALEDCYRLRGYLSRNWKFIKPIAERELGVNMNGIGVSESTHRPFSYRMKRQGRTWKKKGGNAIAHIISEKKNERFEDVFDFEWQLTLEKKELNEKAYERNIRAIVRTLLRLESEEAHEGVRKGRVPKEILNKLPDTGVVNYGCWNM</sequence>
<reference evidence="4" key="1">
    <citation type="submission" date="2017-04" db="EMBL/GenBank/DDBJ databases">
        <title>Function of individual gut microbiota members based on whole genome sequencing of pure cultures obtained from chicken caecum.</title>
        <authorList>
            <person name="Medvecky M."/>
            <person name="Cejkova D."/>
            <person name="Polansky O."/>
            <person name="Karasova D."/>
            <person name="Kubasova T."/>
            <person name="Cizek A."/>
            <person name="Rychlik I."/>
        </authorList>
    </citation>
    <scope>NUCLEOTIDE SEQUENCE [LARGE SCALE GENOMIC DNA]</scope>
    <source>
        <strain evidence="4">An144</strain>
    </source>
</reference>
<gene>
    <name evidence="3" type="ORF">B5E88_09945</name>
</gene>
<dbReference type="EMBL" id="NFLC01000022">
    <property type="protein sequence ID" value="OUQ09507.1"/>
    <property type="molecule type" value="Genomic_DNA"/>
</dbReference>